<feature type="transmembrane region" description="Helical" evidence="1">
    <location>
        <begin position="203"/>
        <end position="224"/>
    </location>
</feature>
<dbReference type="VEuPathDB" id="ToxoDB:CSUI_004248"/>
<reference evidence="3 4" key="1">
    <citation type="journal article" date="2017" name="Int. J. Parasitol.">
        <title>The genome of the protozoan parasite Cystoisospora suis and a reverse vaccinology approach to identify vaccine candidates.</title>
        <authorList>
            <person name="Palmieri N."/>
            <person name="Shrestha A."/>
            <person name="Ruttkowski B."/>
            <person name="Beck T."/>
            <person name="Vogl C."/>
            <person name="Tomley F."/>
            <person name="Blake D.P."/>
            <person name="Joachim A."/>
        </authorList>
    </citation>
    <scope>NUCLEOTIDE SEQUENCE [LARGE SCALE GENOMIC DNA]</scope>
    <source>
        <strain evidence="3 4">Wien I</strain>
    </source>
</reference>
<dbReference type="Gene3D" id="2.60.40.1320">
    <property type="entry name" value="SRS domain"/>
    <property type="match status" value="1"/>
</dbReference>
<dbReference type="RefSeq" id="XP_067923583.1">
    <property type="nucleotide sequence ID" value="XM_068064441.1"/>
</dbReference>
<dbReference type="OrthoDB" id="10337275at2759"/>
<keyword evidence="1" id="KW-0812">Transmembrane</keyword>
<keyword evidence="4" id="KW-1185">Reference proteome</keyword>
<feature type="signal peptide" evidence="2">
    <location>
        <begin position="1"/>
        <end position="27"/>
    </location>
</feature>
<organism evidence="3 4">
    <name type="scientific">Cystoisospora suis</name>
    <dbReference type="NCBI Taxonomy" id="483139"/>
    <lineage>
        <taxon>Eukaryota</taxon>
        <taxon>Sar</taxon>
        <taxon>Alveolata</taxon>
        <taxon>Apicomplexa</taxon>
        <taxon>Conoidasida</taxon>
        <taxon>Coccidia</taxon>
        <taxon>Eucoccidiorida</taxon>
        <taxon>Eimeriorina</taxon>
        <taxon>Sarcocystidae</taxon>
        <taxon>Cystoisospora</taxon>
    </lineage>
</organism>
<accession>A0A2C6L1W4</accession>
<sequence>MKATTTMGPCAAVSLVVTLFLFPTVFASNEEHEKHTPTSTNVCTSGTPLTLTASSESPLTFVCPESSYLLPSKPSSAFKVVDDTCGEPVQLSTLEVDATLEVKSHESGASQESPRKEYTFTVTKLPTTSTSVCYKCVVPPPAPTSAEEDHDEDAHVAQATPVECQVKIVIPAEPVLKEREAVTAVKEVTETSTPTTTSTQESAASSFVCPAAFFLVGLTLLSFLA</sequence>
<keyword evidence="2" id="KW-0732">Signal</keyword>
<evidence type="ECO:0000313" key="4">
    <source>
        <dbReference type="Proteomes" id="UP000221165"/>
    </source>
</evidence>
<evidence type="ECO:0000256" key="2">
    <source>
        <dbReference type="SAM" id="SignalP"/>
    </source>
</evidence>
<protein>
    <submittedName>
        <fullName evidence="3">Sag-related sequence srs26i</fullName>
    </submittedName>
</protein>
<proteinExistence type="predicted"/>
<evidence type="ECO:0000313" key="3">
    <source>
        <dbReference type="EMBL" id="PHJ21904.1"/>
    </source>
</evidence>
<feature type="chain" id="PRO_5012971210" evidence="2">
    <location>
        <begin position="28"/>
        <end position="225"/>
    </location>
</feature>
<gene>
    <name evidence="3" type="ORF">CSUI_004248</name>
</gene>
<dbReference type="AlphaFoldDB" id="A0A2C6L1W4"/>
<comment type="caution">
    <text evidence="3">The sequence shown here is derived from an EMBL/GenBank/DDBJ whole genome shotgun (WGS) entry which is preliminary data.</text>
</comment>
<evidence type="ECO:0000256" key="1">
    <source>
        <dbReference type="SAM" id="Phobius"/>
    </source>
</evidence>
<keyword evidence="1" id="KW-0472">Membrane</keyword>
<dbReference type="Proteomes" id="UP000221165">
    <property type="component" value="Unassembled WGS sequence"/>
</dbReference>
<name>A0A2C6L1W4_9APIC</name>
<keyword evidence="1" id="KW-1133">Transmembrane helix</keyword>
<dbReference type="GeneID" id="94427652"/>
<dbReference type="EMBL" id="MIGC01001953">
    <property type="protein sequence ID" value="PHJ21904.1"/>
    <property type="molecule type" value="Genomic_DNA"/>
</dbReference>
<dbReference type="InterPro" id="IPR036755">
    <property type="entry name" value="SRS_dom_sf"/>
</dbReference>